<dbReference type="InterPro" id="IPR037018">
    <property type="entry name" value="GH65_N"/>
</dbReference>
<dbReference type="GO" id="GO:0030246">
    <property type="term" value="F:carbohydrate binding"/>
    <property type="evidence" value="ECO:0007669"/>
    <property type="project" value="InterPro"/>
</dbReference>
<proteinExistence type="predicted"/>
<dbReference type="InterPro" id="IPR052047">
    <property type="entry name" value="GH94_Enzymes"/>
</dbReference>
<dbReference type="GO" id="GO:0016757">
    <property type="term" value="F:glycosyltransferase activity"/>
    <property type="evidence" value="ECO:0007669"/>
    <property type="project" value="UniProtKB-KW"/>
</dbReference>
<dbReference type="GO" id="GO:0005975">
    <property type="term" value="P:carbohydrate metabolic process"/>
    <property type="evidence" value="ECO:0007669"/>
    <property type="project" value="InterPro"/>
</dbReference>
<dbReference type="Pfam" id="PF06165">
    <property type="entry name" value="GH94_b-supersand"/>
    <property type="match status" value="2"/>
</dbReference>
<feature type="transmembrane region" description="Helical" evidence="4">
    <location>
        <begin position="541"/>
        <end position="568"/>
    </location>
</feature>
<evidence type="ECO:0000256" key="1">
    <source>
        <dbReference type="ARBA" id="ARBA00022676"/>
    </source>
</evidence>
<dbReference type="Pfam" id="PF17167">
    <property type="entry name" value="Glyco_hydro_94"/>
    <property type="match status" value="1"/>
</dbReference>
<evidence type="ECO:0000259" key="6">
    <source>
        <dbReference type="Pfam" id="PF10091"/>
    </source>
</evidence>
<dbReference type="InterPro" id="IPR037820">
    <property type="entry name" value="GH94N_NdvB"/>
</dbReference>
<feature type="transmembrane region" description="Helical" evidence="4">
    <location>
        <begin position="515"/>
        <end position="535"/>
    </location>
</feature>
<dbReference type="InterPro" id="IPR012341">
    <property type="entry name" value="6hp_glycosidase-like_sf"/>
</dbReference>
<dbReference type="InterPro" id="IPR037824">
    <property type="entry name" value="GH94N_2_NdvB"/>
</dbReference>
<protein>
    <submittedName>
        <fullName evidence="8">Glycosyltransferase 36</fullName>
    </submittedName>
</protein>
<dbReference type="InterPro" id="IPR008928">
    <property type="entry name" value="6-hairpin_glycosidase_sf"/>
</dbReference>
<dbReference type="PANTHER" id="PTHR37469:SF2">
    <property type="entry name" value="CELLOBIONIC ACID PHOSPHORYLASE"/>
    <property type="match status" value="1"/>
</dbReference>
<feature type="region of interest" description="Disordered" evidence="3">
    <location>
        <begin position="39"/>
        <end position="66"/>
    </location>
</feature>
<evidence type="ECO:0000259" key="7">
    <source>
        <dbReference type="Pfam" id="PF17167"/>
    </source>
</evidence>
<dbReference type="CDD" id="cd11753">
    <property type="entry name" value="GH94N_ChvB_NdvB_2_like"/>
    <property type="match status" value="1"/>
</dbReference>
<feature type="domain" description="Glycosyl hydrolase 94 catalytic" evidence="7">
    <location>
        <begin position="2509"/>
        <end position="2932"/>
    </location>
</feature>
<dbReference type="InterPro" id="IPR011013">
    <property type="entry name" value="Gal_mutarotase_sf_dom"/>
</dbReference>
<evidence type="ECO:0000256" key="3">
    <source>
        <dbReference type="SAM" id="MobiDB-lite"/>
    </source>
</evidence>
<keyword evidence="4" id="KW-0812">Transmembrane</keyword>
<gene>
    <name evidence="8" type="ORF">SPIRO4BDMA_70301</name>
</gene>
<dbReference type="InterPro" id="IPR010383">
    <property type="entry name" value="Glyco_hydrolase_94_b-supersand"/>
</dbReference>
<evidence type="ECO:0000256" key="2">
    <source>
        <dbReference type="ARBA" id="ARBA00022679"/>
    </source>
</evidence>
<dbReference type="Gene3D" id="2.70.98.40">
    <property type="entry name" value="Glycoside hydrolase, family 65, N-terminal domain"/>
    <property type="match status" value="2"/>
</dbReference>
<keyword evidence="4" id="KW-1133">Transmembrane helix</keyword>
<accession>A0A3P3XU97</accession>
<feature type="domain" description="Glycosyl hydrolase 94 supersandwich" evidence="5">
    <location>
        <begin position="2222"/>
        <end position="2495"/>
    </location>
</feature>
<evidence type="ECO:0000259" key="5">
    <source>
        <dbReference type="Pfam" id="PF06165"/>
    </source>
</evidence>
<organism evidence="8">
    <name type="scientific">uncultured spirochete</name>
    <dbReference type="NCBI Taxonomy" id="156406"/>
    <lineage>
        <taxon>Bacteria</taxon>
        <taxon>Pseudomonadati</taxon>
        <taxon>Spirochaetota</taxon>
        <taxon>Spirochaetia</taxon>
        <taxon>Spirochaetales</taxon>
        <taxon>environmental samples</taxon>
    </lineage>
</organism>
<name>A0A3P3XU97_9SPIR</name>
<dbReference type="Gene3D" id="1.50.10.10">
    <property type="match status" value="1"/>
</dbReference>
<dbReference type="InterPro" id="IPR033432">
    <property type="entry name" value="GH94_catalytic"/>
</dbReference>
<dbReference type="CDD" id="cd11756">
    <property type="entry name" value="GH94N_ChvB_NdvB_1_like"/>
    <property type="match status" value="1"/>
</dbReference>
<keyword evidence="4" id="KW-0472">Membrane</keyword>
<feature type="domain" description="Glycosyl hydrolase 94 supersandwich" evidence="5">
    <location>
        <begin position="1723"/>
        <end position="1999"/>
    </location>
</feature>
<keyword evidence="1" id="KW-0328">Glycosyltransferase</keyword>
<dbReference type="PANTHER" id="PTHR37469">
    <property type="entry name" value="CELLOBIONIC ACID PHOSPHORYLASE-RELATED"/>
    <property type="match status" value="1"/>
</dbReference>
<reference evidence="8" key="1">
    <citation type="submission" date="2017-02" db="EMBL/GenBank/DDBJ databases">
        <authorList>
            <person name="Regsiter A."/>
            <person name="William W."/>
        </authorList>
    </citation>
    <scope>NUCLEOTIDE SEQUENCE</scope>
    <source>
        <strain evidence="8">BdmA 4</strain>
    </source>
</reference>
<dbReference type="SUPFAM" id="SSF48208">
    <property type="entry name" value="Six-hairpin glycosidases"/>
    <property type="match status" value="1"/>
</dbReference>
<evidence type="ECO:0000313" key="8">
    <source>
        <dbReference type="EMBL" id="SLM19877.1"/>
    </source>
</evidence>
<dbReference type="Gene3D" id="2.60.420.10">
    <property type="entry name" value="Maltose phosphorylase, domain 3"/>
    <property type="match status" value="1"/>
</dbReference>
<dbReference type="InterPro" id="IPR019282">
    <property type="entry name" value="Glycoamylase-like_cons_dom"/>
</dbReference>
<dbReference type="Gene3D" id="1.50.10.140">
    <property type="match status" value="2"/>
</dbReference>
<dbReference type="SUPFAM" id="SSF74650">
    <property type="entry name" value="Galactose mutarotase-like"/>
    <property type="match status" value="2"/>
</dbReference>
<dbReference type="Pfam" id="PF10091">
    <property type="entry name" value="Glycoamylase"/>
    <property type="match status" value="1"/>
</dbReference>
<feature type="domain" description="Glycoamylase-like" evidence="6">
    <location>
        <begin position="1472"/>
        <end position="1680"/>
    </location>
</feature>
<keyword evidence="2 8" id="KW-0808">Transferase</keyword>
<dbReference type="EMBL" id="FWDO01000007">
    <property type="protein sequence ID" value="SLM19877.1"/>
    <property type="molecule type" value="Genomic_DNA"/>
</dbReference>
<dbReference type="SMART" id="SM01068">
    <property type="entry name" value="CBM_X"/>
    <property type="match status" value="2"/>
</dbReference>
<evidence type="ECO:0000256" key="4">
    <source>
        <dbReference type="SAM" id="Phobius"/>
    </source>
</evidence>
<sequence length="3011" mass="337750">MKRSKRGSGVLLSYFEKREDAESARKKLKRKHFRRITLLSNATDENMRPPGTPFRGRRQKYGAEDKVPKEDARALLPGETVLVVRASIDTLHVAVTLLREDSDIPPAVFILHDKVSKAPEKELRRPGVPLSSAQILDHAERLGIEHHIERRPRRSRELLARLDSAYHLTRGTCAELSMAGRLEQGTSATAEWILDNEYVIESNTRDIRINLPTAFYRRLPTLAVGKSKGLPRIYDLACELIANMELRLDRENILAFIDAYQSSCPLAIGELWAIPQMLRIALIESISDFALKVSIELRERESADFWAHRLIKANRQGPDQLFSILAKLALRFPSPSPYFATQLIDHLYDEEAVLVFVQGWLERTYHQPLSGISLREQNRQAKDQISVGNAFTSLRQLALLDWREIFESLSRVEHLLRDEPCGIYPGMDFDTRDRYRRVVEELSRRSGQAEDQVARQALALAKEAMNGAPCTDERRKHVGTYLIGEGRQELVRRLHCSESRRYRLLHWVYRNSSTVFFFGLGILTGGPTILLAFSVPGGLAFGIRVLLALLLALPVSQLALELLNYLVARILPPRVLPKMDFEVSGVPDQFRTLVVVPVLLGDAQSIRSDVEKLEVRYLANRENNLLFSLFTDYRDADEEHRKDDAELLRVAVESIESLNRRYGAGHFFLFHRERRWCESERKFIGWERKRGKLEELNGLLAGTRPEGSPELVYVGNKGALAAVSFVITLDSDTQLPPGTARRMIETLAHPLNQPRFDEAGKVLAGSYTIIQPRVSPSLPSTSASLFGRLFADAVGIDPYTKAVSDLYQDLTGEGSYYGKGIYDVRAFNRVLCGRFPEERLLSHDLIEGAYVRVGLASDIELYDEFPPNYRAASERQHRWIRGDWQIGQWISPRVPVQGKGLERNPLSRFDRWKLFDNLRRSLLPAANLVLLLASWAVFPQAGWIASLVVAAQLFSHSLAMCFTMLTTWRGANRLSLSLAAHDILRALADAALLPHQAALGMGAMLRTEYRRHISHRGMLQWNSAQAMPGVVPEKSQIPALRMVPVSAGSILTAFALSLWLPASLTCAGPWLAAWSLSPLVAWLLNLSPRAHKRQSALPQADTKFLREISRRTWRYFDDFVDAGTSWLPPDNYQFSPRNELALRTSPTNIGLWMLSALSAHDFAYLTVDQVVQRLTGTVETLGSLERFKGHLFNWYDVRTRTPLEPRYVSTVDSGNLLGSLWTLVQGLDELFRQPLLDEKVFSSLQDTGRILWNIMRQGHTPGGHTGGDRVQTLSGLMKEWEAPPPRFVDMLGLLRQELGKIEASGKAVRPSTDEGAEEAYWVAQIEKQLSAWLNIVDRYLAWMEILAEKSEEEVAALGPKAAEAVRRDLSRVPSLADLAKGRVDCIEVLKDVRGAAPQPTVPMCAWLDRLAEAFSKSRWLAGEMLGQGERLIRDCSALSEQMDMRFLYDPERRLFAIGYDVSESRRDDSFYDLLASESRLGSFVAIARGDVPFEHWFALSRPYAKLGRHRVLLSWTGTMFEYLMPLLFQKSLMNTLLEDATRGALAAQMDYGRQNQVPWGISESAFADMDINRVYQYRAFGVPGLRLKREPEEKIVIAPYATLLALGIAPRESVRNLRDLVDLGLLDVDGFYESIDFSRQPGQNGERGVVVQTYMAHHQGMSLLSLTNFLFEGSIRRSFRADARVRSVEALLQERIPNLPASHYIPTREGERSVQSVVEATPSISKFDTAHTRTPKTQLLSNGRYSVMVTNAGGGYSQWGTQEITRWRSDPTRDSWGTFFYIHELDSDRLWSPTYWPVGRKGEDCSASFALDRAIFQRFFNGIHARVEIVVSPEDDVEIRRVTLTNRSLRTRHLDCSSYIELSMAPHAADRQHPAFNKLFIQTEALPPQHALLAFRRPREGDAPPLYVAHRFTHEAGGEETMRFETDRTRFIGRGRSLANPRGGTEEPQNSEGFVLDPILSLRTSLSLAPGQRVTVSLVIAAGGTKEQVLGLMGKYADPHAIDRAMDFAWAAAQLELRVLRIQPDDARRFQQLASHLLYPNRLLRSQAGKIEENTQGQAGLWRYGISGDLPIALVTIGEIRDVGLVGQMLQAHTYWRMHGLMADLVILAEEAGGYERPLHERLEGLIQAHSTNTGRDKPGGVFLRSADQIPEADLTLLLAAANIVFMSARGTLAWQVGVPGEMRDQREKPAWKNAVQDPVTPLPFLELPYFNGLGGFTPDGREYAIYLDADTNTPAPWVNVIANPSFGTLVSEAGSGFTWSGNSQRNRLTAWSNDPVVDPASEALYIRDETTGLCWTPTASPIREKAAYRARHGAGYSVFEHNSNGIDQELTVFVPMDKSGGQPVKLQILRLKNSSARRRTLSLTYYVEWVLGEHSETSRMHVVTAWDDEMQAITARNSFHPDYGDRIAFAAISPNTDSYCGDRTSFLGRNGSMKSAAAMGYVELSNKTGAGYDPCAALRLSFELAPGESTEITCMLGQVESREAALALVLAYRKTAAAEAALEGTKAWWDDLLGVVEMHTPELAADFLINRWLLYQDLSCRIWGRSAFYQSGGAFGFRDQLQDVMALLYASPGLARDHILLAASRQFKEGDVQHWWHPPGGAGIRSHISDDLLWLPFVVAQYVRVTGDVGILNTQVSFLEGPELKEYQREAFFTPAVAAERASLFEHCRRAVARGSTEGPHGLPLMGTGDWNDGMNLVGAGGKGESVWLAWFLVDVLRGMSEMSEALGLADLSREYLEKREALIGRIERSAWDGEWYLRAIFDDGTPLGSSMNAEGRIDSLPQSWAFLSGGDTERSRTALESAWKELVHEDEGLVLLFTPSFDKAVPSPGYIQAYPPGVRENGGQYTHAALWLAMAMARGGDGTRSGQLLRMLNPIEQARTPEAVRRYSVEPYAAVADVYRLAGRSGQGGWSWYTGSAAWMYRVWVEEVLGLKLRGDRLELDPVIPGWWSGFRVNYRHGDARYEIQVENPENCERGVLWIEMDGLRLGNPLIPLERGPGDHKILVRMGKS</sequence>